<organism evidence="1 2">
    <name type="scientific">Euplotes crassus</name>
    <dbReference type="NCBI Taxonomy" id="5936"/>
    <lineage>
        <taxon>Eukaryota</taxon>
        <taxon>Sar</taxon>
        <taxon>Alveolata</taxon>
        <taxon>Ciliophora</taxon>
        <taxon>Intramacronucleata</taxon>
        <taxon>Spirotrichea</taxon>
        <taxon>Hypotrichia</taxon>
        <taxon>Euplotida</taxon>
        <taxon>Euplotidae</taxon>
        <taxon>Moneuplotes</taxon>
    </lineage>
</organism>
<reference evidence="1" key="1">
    <citation type="submission" date="2023-07" db="EMBL/GenBank/DDBJ databases">
        <authorList>
            <consortium name="AG Swart"/>
            <person name="Singh M."/>
            <person name="Singh A."/>
            <person name="Seah K."/>
            <person name="Emmerich C."/>
        </authorList>
    </citation>
    <scope>NUCLEOTIDE SEQUENCE</scope>
    <source>
        <strain evidence="1">DP1</strain>
    </source>
</reference>
<dbReference type="EMBL" id="CAMPGE010007813">
    <property type="protein sequence ID" value="CAI2366729.1"/>
    <property type="molecule type" value="Genomic_DNA"/>
</dbReference>
<dbReference type="AlphaFoldDB" id="A0AAD1X865"/>
<name>A0AAD1X865_EUPCR</name>
<evidence type="ECO:0000313" key="1">
    <source>
        <dbReference type="EMBL" id="CAI2366729.1"/>
    </source>
</evidence>
<protein>
    <submittedName>
        <fullName evidence="1">Uncharacterized protein</fullName>
    </submittedName>
</protein>
<gene>
    <name evidence="1" type="ORF">ECRASSUSDP1_LOCUS8002</name>
</gene>
<dbReference type="Proteomes" id="UP001295684">
    <property type="component" value="Unassembled WGS sequence"/>
</dbReference>
<proteinExistence type="predicted"/>
<accession>A0AAD1X865</accession>
<comment type="caution">
    <text evidence="1">The sequence shown here is derived from an EMBL/GenBank/DDBJ whole genome shotgun (WGS) entry which is preliminary data.</text>
</comment>
<dbReference type="SUPFAM" id="SSF52047">
    <property type="entry name" value="RNI-like"/>
    <property type="match status" value="1"/>
</dbReference>
<evidence type="ECO:0000313" key="2">
    <source>
        <dbReference type="Proteomes" id="UP001295684"/>
    </source>
</evidence>
<dbReference type="InterPro" id="IPR032675">
    <property type="entry name" value="LRR_dom_sf"/>
</dbReference>
<sequence>MEREDQIVQQKNDKIISLEKSILVKSISQEYKRCCCIYYNTFSREIKARLPDPESSVHCFDHSLQIIIGYPCCIELIKKLKFLKFFDIRNVALDTGKSKIKHILNFIDFSFPNKTNDFTIYLSVGMKIKSSTCFNSLVRISSKIAQRVTLKFFSLSLRQLKRLVAAYRHVEGLNIWSCKLSIPKVPDFSRALQNCKIQVIDLWGTGNYSYSNWGDNPSELKNLIQGLASSSDLKLSLREVHIGDCGIKKSQAEQIFTENQLEGVEIVT</sequence>
<dbReference type="Gene3D" id="3.80.10.10">
    <property type="entry name" value="Ribonuclease Inhibitor"/>
    <property type="match status" value="1"/>
</dbReference>
<keyword evidence="2" id="KW-1185">Reference proteome</keyword>